<dbReference type="RefSeq" id="WP_008164934.1">
    <property type="nucleotide sequence ID" value="NZ_AGUF01000057.1"/>
</dbReference>
<evidence type="ECO:0000256" key="1">
    <source>
        <dbReference type="ARBA" id="ARBA00008136"/>
    </source>
</evidence>
<comment type="similarity">
    <text evidence="1 8">Belongs to the SOS response-associated peptidase family.</text>
</comment>
<keyword evidence="2 8" id="KW-0645">Protease</keyword>
<dbReference type="OrthoDB" id="6192129at2"/>
<keyword evidence="3" id="KW-0227">DNA damage</keyword>
<evidence type="ECO:0000256" key="3">
    <source>
        <dbReference type="ARBA" id="ARBA00022763"/>
    </source>
</evidence>
<keyword evidence="6" id="KW-0238">DNA-binding</keyword>
<sequence length="220" mass="24741">MCSRYQTLKDAEVLLPKFGTPKAAPIGKYDMWPRYQGVFVRRPPEHDAGDEAVPEREAAVGRWGLISASTRPDTLAGAEKLSTFNARDDRVANAFTFRNAWRRGQHCIIPADAIFEPDWRSGKAIATRFTRADGAPLGIAGLWDRYRDASGAWHNSYTMLTINADHDPLFRDYHQPNKEKRMVVILPEGAYSDWLAASAEQSREFLTPFPSDKLVATPMT</sequence>
<dbReference type="AlphaFoldDB" id="H0FAD3"/>
<dbReference type="GO" id="GO:0008233">
    <property type="term" value="F:peptidase activity"/>
    <property type="evidence" value="ECO:0007669"/>
    <property type="project" value="UniProtKB-KW"/>
</dbReference>
<evidence type="ECO:0000256" key="4">
    <source>
        <dbReference type="ARBA" id="ARBA00022801"/>
    </source>
</evidence>
<evidence type="ECO:0000256" key="5">
    <source>
        <dbReference type="ARBA" id="ARBA00023124"/>
    </source>
</evidence>
<evidence type="ECO:0000313" key="9">
    <source>
        <dbReference type="EMBL" id="EHK64764.1"/>
    </source>
</evidence>
<dbReference type="EMBL" id="AGUF01000057">
    <property type="protein sequence ID" value="EHK64764.1"/>
    <property type="molecule type" value="Genomic_DNA"/>
</dbReference>
<dbReference type="Proteomes" id="UP000003113">
    <property type="component" value="Unassembled WGS sequence"/>
</dbReference>
<dbReference type="GO" id="GO:0106300">
    <property type="term" value="P:protein-DNA covalent cross-linking repair"/>
    <property type="evidence" value="ECO:0007669"/>
    <property type="project" value="InterPro"/>
</dbReference>
<evidence type="ECO:0000313" key="10">
    <source>
        <dbReference type="Proteomes" id="UP000003113"/>
    </source>
</evidence>
<dbReference type="PANTHER" id="PTHR13604">
    <property type="entry name" value="DC12-RELATED"/>
    <property type="match status" value="1"/>
</dbReference>
<dbReference type="PANTHER" id="PTHR13604:SF0">
    <property type="entry name" value="ABASIC SITE PROCESSING PROTEIN HMCES"/>
    <property type="match status" value="1"/>
</dbReference>
<name>H0FAD3_9BURK</name>
<dbReference type="GO" id="GO:0003697">
    <property type="term" value="F:single-stranded DNA binding"/>
    <property type="evidence" value="ECO:0007669"/>
    <property type="project" value="InterPro"/>
</dbReference>
<dbReference type="PATRIC" id="fig|477184.5.peg.3586"/>
<evidence type="ECO:0000256" key="2">
    <source>
        <dbReference type="ARBA" id="ARBA00022670"/>
    </source>
</evidence>
<proteinExistence type="inferred from homology"/>
<keyword evidence="10" id="KW-1185">Reference proteome</keyword>
<evidence type="ECO:0000256" key="7">
    <source>
        <dbReference type="ARBA" id="ARBA00023239"/>
    </source>
</evidence>
<evidence type="ECO:0000256" key="8">
    <source>
        <dbReference type="RuleBase" id="RU364100"/>
    </source>
</evidence>
<keyword evidence="5" id="KW-0190">Covalent protein-DNA linkage</keyword>
<keyword evidence="7" id="KW-0456">Lyase</keyword>
<dbReference type="STRING" id="477184.KYC_18175"/>
<gene>
    <name evidence="9" type="ORF">KYC_18175</name>
</gene>
<dbReference type="Pfam" id="PF02586">
    <property type="entry name" value="SRAP"/>
    <property type="match status" value="1"/>
</dbReference>
<dbReference type="GO" id="GO:0006508">
    <property type="term" value="P:proteolysis"/>
    <property type="evidence" value="ECO:0007669"/>
    <property type="project" value="UniProtKB-KW"/>
</dbReference>
<dbReference type="GO" id="GO:0016829">
    <property type="term" value="F:lyase activity"/>
    <property type="evidence" value="ECO:0007669"/>
    <property type="project" value="UniProtKB-KW"/>
</dbReference>
<organism evidence="9 10">
    <name type="scientific">Achromobacter arsenitoxydans SY8</name>
    <dbReference type="NCBI Taxonomy" id="477184"/>
    <lineage>
        <taxon>Bacteria</taxon>
        <taxon>Pseudomonadati</taxon>
        <taxon>Pseudomonadota</taxon>
        <taxon>Betaproteobacteria</taxon>
        <taxon>Burkholderiales</taxon>
        <taxon>Alcaligenaceae</taxon>
        <taxon>Achromobacter</taxon>
    </lineage>
</organism>
<comment type="caution">
    <text evidence="9">The sequence shown here is derived from an EMBL/GenBank/DDBJ whole genome shotgun (WGS) entry which is preliminary data.</text>
</comment>
<dbReference type="eggNOG" id="COG2135">
    <property type="taxonomic scope" value="Bacteria"/>
</dbReference>
<keyword evidence="4 8" id="KW-0378">Hydrolase</keyword>
<dbReference type="EC" id="3.4.-.-" evidence="8"/>
<evidence type="ECO:0000256" key="6">
    <source>
        <dbReference type="ARBA" id="ARBA00023125"/>
    </source>
</evidence>
<protein>
    <recommendedName>
        <fullName evidence="8">Abasic site processing protein</fullName>
        <ecNumber evidence="8">3.4.-.-</ecNumber>
    </recommendedName>
</protein>
<dbReference type="Gene3D" id="3.90.1680.10">
    <property type="entry name" value="SOS response associated peptidase-like"/>
    <property type="match status" value="1"/>
</dbReference>
<dbReference type="InterPro" id="IPR036590">
    <property type="entry name" value="SRAP-like"/>
</dbReference>
<reference evidence="9 10" key="1">
    <citation type="journal article" date="2012" name="J. Bacteriol.">
        <title>Genome sequence of the highly efficient arsenite-oxidizing bacterium Achromobacter arsenitoxydans SY8.</title>
        <authorList>
            <person name="Li X."/>
            <person name="Hu Y."/>
            <person name="Gong J."/>
            <person name="Lin Y."/>
            <person name="Johnstone L."/>
            <person name="Rensing C."/>
            <person name="Wang G."/>
        </authorList>
    </citation>
    <scope>NUCLEOTIDE SEQUENCE [LARGE SCALE GENOMIC DNA]</scope>
    <source>
        <strain evidence="9 10">SY8</strain>
    </source>
</reference>
<dbReference type="InterPro" id="IPR003738">
    <property type="entry name" value="SRAP"/>
</dbReference>
<accession>H0FAD3</accession>
<dbReference type="SUPFAM" id="SSF143081">
    <property type="entry name" value="BB1717-like"/>
    <property type="match status" value="1"/>
</dbReference>